<dbReference type="InterPro" id="IPR051416">
    <property type="entry name" value="phD-YefM_TA_antitoxins"/>
</dbReference>
<dbReference type="SUPFAM" id="SSF143120">
    <property type="entry name" value="YefM-like"/>
    <property type="match status" value="1"/>
</dbReference>
<protein>
    <recommendedName>
        <fullName evidence="2">Antitoxin</fullName>
    </recommendedName>
</protein>
<sequence>MTSSIVGVHEAKTHLSQLLERVERGEEVRIARRGKVVAHLVAPPPSTERRLGLDVGRLHIADDFDAPLPDDVLDSFHR</sequence>
<dbReference type="InterPro" id="IPR006442">
    <property type="entry name" value="Antitoxin_Phd/YefM"/>
</dbReference>
<dbReference type="PANTHER" id="PTHR35377">
    <property type="entry name" value="ANTITOXIN VAPB49-RELATED-RELATED"/>
    <property type="match status" value="1"/>
</dbReference>
<accession>A0A6J4II97</accession>
<dbReference type="InterPro" id="IPR036165">
    <property type="entry name" value="YefM-like_sf"/>
</dbReference>
<name>A0A6J4II97_9ACTN</name>
<evidence type="ECO:0000256" key="2">
    <source>
        <dbReference type="RuleBase" id="RU362080"/>
    </source>
</evidence>
<gene>
    <name evidence="3" type="ORF">AVDCRST_MAG57-2214</name>
</gene>
<evidence type="ECO:0000256" key="1">
    <source>
        <dbReference type="ARBA" id="ARBA00009981"/>
    </source>
</evidence>
<comment type="similarity">
    <text evidence="1 2">Belongs to the phD/YefM antitoxin family.</text>
</comment>
<evidence type="ECO:0000313" key="3">
    <source>
        <dbReference type="EMBL" id="CAA9253232.1"/>
    </source>
</evidence>
<dbReference type="AlphaFoldDB" id="A0A6J4II97"/>
<dbReference type="EMBL" id="CADCTI010000181">
    <property type="protein sequence ID" value="CAA9253232.1"/>
    <property type="molecule type" value="Genomic_DNA"/>
</dbReference>
<comment type="function">
    <text evidence="2">Antitoxin component of a type II toxin-antitoxin (TA) system.</text>
</comment>
<reference evidence="3" key="1">
    <citation type="submission" date="2020-02" db="EMBL/GenBank/DDBJ databases">
        <authorList>
            <person name="Meier V. D."/>
        </authorList>
    </citation>
    <scope>NUCLEOTIDE SEQUENCE</scope>
    <source>
        <strain evidence="3">AVDCRST_MAG57</strain>
    </source>
</reference>
<organism evidence="3">
    <name type="scientific">uncultured Blastococcus sp</name>
    <dbReference type="NCBI Taxonomy" id="217144"/>
    <lineage>
        <taxon>Bacteria</taxon>
        <taxon>Bacillati</taxon>
        <taxon>Actinomycetota</taxon>
        <taxon>Actinomycetes</taxon>
        <taxon>Geodermatophilales</taxon>
        <taxon>Geodermatophilaceae</taxon>
        <taxon>Blastococcus</taxon>
        <taxon>environmental samples</taxon>
    </lineage>
</organism>
<dbReference type="Gene3D" id="3.40.1620.10">
    <property type="entry name" value="YefM-like domain"/>
    <property type="match status" value="1"/>
</dbReference>
<dbReference type="NCBIfam" id="TIGR01552">
    <property type="entry name" value="phd_fam"/>
    <property type="match status" value="1"/>
</dbReference>
<dbReference type="Pfam" id="PF02604">
    <property type="entry name" value="PhdYeFM_antitox"/>
    <property type="match status" value="1"/>
</dbReference>
<proteinExistence type="inferred from homology"/>